<dbReference type="AlphaFoldDB" id="A0A174AAI5"/>
<protein>
    <submittedName>
        <fullName evidence="1">Uncharacterized protein</fullName>
    </submittedName>
</protein>
<proteinExistence type="predicted"/>
<sequence>MSKKISFPEPSCRYSCPHFKTVGSLINETHYCMKKGKKGKRFLKKDSKLKPPVWCPLRLTSPVCRIYGFRDALQERLAFDEWLSIDPAKVGWYFPMSHRYQVRQEISLGLTAEQFYTAAQEQTVDEILNGVPVQNGELIEIDNGLAPYFFYVYNQATVFPAKAFGMERKTSQ</sequence>
<evidence type="ECO:0000313" key="2">
    <source>
        <dbReference type="Proteomes" id="UP000095746"/>
    </source>
</evidence>
<gene>
    <name evidence="1" type="ORF">ERS852411_00592</name>
</gene>
<accession>A0A174AAI5</accession>
<name>A0A174AAI5_FLAPL</name>
<dbReference type="EMBL" id="CYZT01000021">
    <property type="protein sequence ID" value="CUN85494.1"/>
    <property type="molecule type" value="Genomic_DNA"/>
</dbReference>
<organism evidence="1 2">
    <name type="scientific">Flavonifractor plautii</name>
    <name type="common">Fusobacterium plautii</name>
    <dbReference type="NCBI Taxonomy" id="292800"/>
    <lineage>
        <taxon>Bacteria</taxon>
        <taxon>Bacillati</taxon>
        <taxon>Bacillota</taxon>
        <taxon>Clostridia</taxon>
        <taxon>Eubacteriales</taxon>
        <taxon>Oscillospiraceae</taxon>
        <taxon>Flavonifractor</taxon>
    </lineage>
</organism>
<dbReference type="Proteomes" id="UP000095746">
    <property type="component" value="Unassembled WGS sequence"/>
</dbReference>
<reference evidence="1 2" key="1">
    <citation type="submission" date="2015-09" db="EMBL/GenBank/DDBJ databases">
        <authorList>
            <consortium name="Pathogen Informatics"/>
        </authorList>
    </citation>
    <scope>NUCLEOTIDE SEQUENCE [LARGE SCALE GENOMIC DNA]</scope>
    <source>
        <strain evidence="1 2">2789STDY5608854</strain>
    </source>
</reference>
<evidence type="ECO:0000313" key="1">
    <source>
        <dbReference type="EMBL" id="CUN85494.1"/>
    </source>
</evidence>